<evidence type="ECO:0000313" key="10">
    <source>
        <dbReference type="Proteomes" id="UP000616499"/>
    </source>
</evidence>
<dbReference type="EMBL" id="BMNW01000015">
    <property type="protein sequence ID" value="GGM29333.1"/>
    <property type="molecule type" value="Genomic_DNA"/>
</dbReference>
<evidence type="ECO:0000256" key="6">
    <source>
        <dbReference type="ARBA" id="ARBA00023136"/>
    </source>
</evidence>
<dbReference type="Pfam" id="PF00015">
    <property type="entry name" value="MCPsignal"/>
    <property type="match status" value="1"/>
</dbReference>
<protein>
    <recommendedName>
        <fullName evidence="8">Methyl-accepting transducer domain-containing protein</fullName>
    </recommendedName>
</protein>
<gene>
    <name evidence="9" type="ORF">GCM10009425_44870</name>
</gene>
<keyword evidence="10" id="KW-1185">Reference proteome</keyword>
<proteinExistence type="predicted"/>
<keyword evidence="4" id="KW-0812">Transmembrane</keyword>
<dbReference type="Gene3D" id="1.10.287.950">
    <property type="entry name" value="Methyl-accepting chemotaxis protein"/>
    <property type="match status" value="1"/>
</dbReference>
<evidence type="ECO:0000256" key="5">
    <source>
        <dbReference type="ARBA" id="ARBA00022989"/>
    </source>
</evidence>
<comment type="caution">
    <text evidence="9">The sequence shown here is derived from an EMBL/GenBank/DDBJ whole genome shotgun (WGS) entry which is preliminary data.</text>
</comment>
<evidence type="ECO:0000256" key="2">
    <source>
        <dbReference type="ARBA" id="ARBA00022475"/>
    </source>
</evidence>
<evidence type="ECO:0000256" key="7">
    <source>
        <dbReference type="ARBA" id="ARBA00023224"/>
    </source>
</evidence>
<accession>A0ABQ2H2N5</accession>
<dbReference type="PANTHER" id="PTHR32089:SF119">
    <property type="entry name" value="METHYL-ACCEPTING CHEMOTAXIS PROTEIN CTPL"/>
    <property type="match status" value="1"/>
</dbReference>
<evidence type="ECO:0000313" key="9">
    <source>
        <dbReference type="EMBL" id="GGM29333.1"/>
    </source>
</evidence>
<keyword evidence="2" id="KW-1003">Cell membrane</keyword>
<sequence length="117" mass="12522">MEIQGMIQHLQAGTQDVVKVMQDSQQKTETSVRHSTEAVAALAAITEAVSVITEMNIQIASAAEEQSAVAEDINRNVTTIGMVACEVATGADEASKASVQLTQLAEQQRHLVNQFKV</sequence>
<dbReference type="Proteomes" id="UP000616499">
    <property type="component" value="Unassembled WGS sequence"/>
</dbReference>
<keyword evidence="5" id="KW-1133">Transmembrane helix</keyword>
<dbReference type="PANTHER" id="PTHR32089">
    <property type="entry name" value="METHYL-ACCEPTING CHEMOTAXIS PROTEIN MCPB"/>
    <property type="match status" value="1"/>
</dbReference>
<keyword evidence="6" id="KW-0472">Membrane</keyword>
<comment type="subcellular location">
    <subcellularLocation>
        <location evidence="1">Cell membrane</location>
        <topology evidence="1">Multi-pass membrane protein</topology>
    </subcellularLocation>
</comment>
<evidence type="ECO:0000256" key="1">
    <source>
        <dbReference type="ARBA" id="ARBA00004651"/>
    </source>
</evidence>
<feature type="domain" description="Methyl-accepting transducer" evidence="8">
    <location>
        <begin position="2"/>
        <end position="81"/>
    </location>
</feature>
<organism evidence="9 10">
    <name type="scientific">Pseudomonas asuensis</name>
    <dbReference type="NCBI Taxonomy" id="1825787"/>
    <lineage>
        <taxon>Bacteria</taxon>
        <taxon>Pseudomonadati</taxon>
        <taxon>Pseudomonadota</taxon>
        <taxon>Gammaproteobacteria</taxon>
        <taxon>Pseudomonadales</taxon>
        <taxon>Pseudomonadaceae</taxon>
        <taxon>Pseudomonas</taxon>
    </lineage>
</organism>
<evidence type="ECO:0000259" key="8">
    <source>
        <dbReference type="Pfam" id="PF00015"/>
    </source>
</evidence>
<dbReference type="SUPFAM" id="SSF58104">
    <property type="entry name" value="Methyl-accepting chemotaxis protein (MCP) signaling domain"/>
    <property type="match status" value="1"/>
</dbReference>
<evidence type="ECO:0000256" key="3">
    <source>
        <dbReference type="ARBA" id="ARBA00022481"/>
    </source>
</evidence>
<keyword evidence="7" id="KW-0807">Transducer</keyword>
<name>A0ABQ2H2N5_9PSED</name>
<keyword evidence="3" id="KW-0488">Methylation</keyword>
<dbReference type="InterPro" id="IPR004089">
    <property type="entry name" value="MCPsignal_dom"/>
</dbReference>
<evidence type="ECO:0000256" key="4">
    <source>
        <dbReference type="ARBA" id="ARBA00022692"/>
    </source>
</evidence>
<reference evidence="10" key="1">
    <citation type="journal article" date="2019" name="Int. J. Syst. Evol. Microbiol.">
        <title>The Global Catalogue of Microorganisms (GCM) 10K type strain sequencing project: providing services to taxonomists for standard genome sequencing and annotation.</title>
        <authorList>
            <consortium name="The Broad Institute Genomics Platform"/>
            <consortium name="The Broad Institute Genome Sequencing Center for Infectious Disease"/>
            <person name="Wu L."/>
            <person name="Ma J."/>
        </authorList>
    </citation>
    <scope>NUCLEOTIDE SEQUENCE [LARGE SCALE GENOMIC DNA]</scope>
    <source>
        <strain evidence="10">JCM 13501</strain>
    </source>
</reference>